<proteinExistence type="predicted"/>
<sequence length="141" mass="15576">MDGTGSWDALDWTKFDEQPMSASVPHGVAELLMEAEEVLVQGIGVVLVNTDEAGTLYVTNFRLLLVSEGSRNIIGLGTIPLTVIEKFNKHFTFSCCLDDLILSRALANHFSAHDHEVDYVGKNILISEYGSRRKDTFDSQA</sequence>
<organism evidence="1 2">
    <name type="scientific">Acorus gramineus</name>
    <name type="common">Dwarf sweet flag</name>
    <dbReference type="NCBI Taxonomy" id="55184"/>
    <lineage>
        <taxon>Eukaryota</taxon>
        <taxon>Viridiplantae</taxon>
        <taxon>Streptophyta</taxon>
        <taxon>Embryophyta</taxon>
        <taxon>Tracheophyta</taxon>
        <taxon>Spermatophyta</taxon>
        <taxon>Magnoliopsida</taxon>
        <taxon>Liliopsida</taxon>
        <taxon>Acoraceae</taxon>
        <taxon>Acorus</taxon>
    </lineage>
</organism>
<dbReference type="Proteomes" id="UP001179952">
    <property type="component" value="Unassembled WGS sequence"/>
</dbReference>
<dbReference type="Gene3D" id="2.30.29.30">
    <property type="entry name" value="Pleckstrin-homology domain (PH domain)/Phosphotyrosine-binding domain (PTB)"/>
    <property type="match status" value="1"/>
</dbReference>
<dbReference type="EMBL" id="JAUJYN010000009">
    <property type="protein sequence ID" value="KAK1263884.1"/>
    <property type="molecule type" value="Genomic_DNA"/>
</dbReference>
<comment type="caution">
    <text evidence="1">The sequence shown here is derived from an EMBL/GenBank/DDBJ whole genome shotgun (WGS) entry which is preliminary data.</text>
</comment>
<reference evidence="1" key="2">
    <citation type="submission" date="2023-06" db="EMBL/GenBank/DDBJ databases">
        <authorList>
            <person name="Ma L."/>
            <person name="Liu K.-W."/>
            <person name="Li Z."/>
            <person name="Hsiao Y.-Y."/>
            <person name="Qi Y."/>
            <person name="Fu T."/>
            <person name="Tang G."/>
            <person name="Zhang D."/>
            <person name="Sun W.-H."/>
            <person name="Liu D.-K."/>
            <person name="Li Y."/>
            <person name="Chen G.-Z."/>
            <person name="Liu X.-D."/>
            <person name="Liao X.-Y."/>
            <person name="Jiang Y.-T."/>
            <person name="Yu X."/>
            <person name="Hao Y."/>
            <person name="Huang J."/>
            <person name="Zhao X.-W."/>
            <person name="Ke S."/>
            <person name="Chen Y.-Y."/>
            <person name="Wu W.-L."/>
            <person name="Hsu J.-L."/>
            <person name="Lin Y.-F."/>
            <person name="Huang M.-D."/>
            <person name="Li C.-Y."/>
            <person name="Huang L."/>
            <person name="Wang Z.-W."/>
            <person name="Zhao X."/>
            <person name="Zhong W.-Y."/>
            <person name="Peng D.-H."/>
            <person name="Ahmad S."/>
            <person name="Lan S."/>
            <person name="Zhang J.-S."/>
            <person name="Tsai W.-C."/>
            <person name="Van De Peer Y."/>
            <person name="Liu Z.-J."/>
        </authorList>
    </citation>
    <scope>NUCLEOTIDE SEQUENCE</scope>
    <source>
        <strain evidence="1">SCP</strain>
        <tissue evidence="1">Leaves</tissue>
    </source>
</reference>
<accession>A0AAV9AI68</accession>
<protein>
    <submittedName>
        <fullName evidence="1">Uncharacterized protein</fullName>
    </submittedName>
</protein>
<keyword evidence="2" id="KW-1185">Reference proteome</keyword>
<dbReference type="AlphaFoldDB" id="A0AAV9AI68"/>
<gene>
    <name evidence="1" type="ORF">QJS04_geneDACA008373</name>
</gene>
<evidence type="ECO:0000313" key="2">
    <source>
        <dbReference type="Proteomes" id="UP001179952"/>
    </source>
</evidence>
<evidence type="ECO:0000313" key="1">
    <source>
        <dbReference type="EMBL" id="KAK1263884.1"/>
    </source>
</evidence>
<dbReference type="InterPro" id="IPR011993">
    <property type="entry name" value="PH-like_dom_sf"/>
</dbReference>
<reference evidence="1" key="1">
    <citation type="journal article" date="2023" name="Nat. Commun.">
        <title>Diploid and tetraploid genomes of Acorus and the evolution of monocots.</title>
        <authorList>
            <person name="Ma L."/>
            <person name="Liu K.W."/>
            <person name="Li Z."/>
            <person name="Hsiao Y.Y."/>
            <person name="Qi Y."/>
            <person name="Fu T."/>
            <person name="Tang G.D."/>
            <person name="Zhang D."/>
            <person name="Sun W.H."/>
            <person name="Liu D.K."/>
            <person name="Li Y."/>
            <person name="Chen G.Z."/>
            <person name="Liu X.D."/>
            <person name="Liao X.Y."/>
            <person name="Jiang Y.T."/>
            <person name="Yu X."/>
            <person name="Hao Y."/>
            <person name="Huang J."/>
            <person name="Zhao X.W."/>
            <person name="Ke S."/>
            <person name="Chen Y.Y."/>
            <person name="Wu W.L."/>
            <person name="Hsu J.L."/>
            <person name="Lin Y.F."/>
            <person name="Huang M.D."/>
            <person name="Li C.Y."/>
            <person name="Huang L."/>
            <person name="Wang Z.W."/>
            <person name="Zhao X."/>
            <person name="Zhong W.Y."/>
            <person name="Peng D.H."/>
            <person name="Ahmad S."/>
            <person name="Lan S."/>
            <person name="Zhang J.S."/>
            <person name="Tsai W.C."/>
            <person name="Van de Peer Y."/>
            <person name="Liu Z.J."/>
        </authorList>
    </citation>
    <scope>NUCLEOTIDE SEQUENCE</scope>
    <source>
        <strain evidence="1">SCP</strain>
    </source>
</reference>
<dbReference type="SUPFAM" id="SSF50729">
    <property type="entry name" value="PH domain-like"/>
    <property type="match status" value="1"/>
</dbReference>
<name>A0AAV9AI68_ACOGR</name>